<sequence>MRHGGLSGFEPGLKRLARIALPCFHRMEGAYHGGFGPFMRKSVLAVVLMTTICGALPARAQDGAAPFDAELQRLAEILGTLHYLRGICAANDGAKWRNEMQALIDAETPSGERRARMIAGFNRGYNWFQQTYRACTPAANLVIRRYVEEGAKISRDLTARYAN</sequence>
<accession>A0A4Y3WAR6</accession>
<dbReference type="Pfam" id="PF09539">
    <property type="entry name" value="DUF2385"/>
    <property type="match status" value="1"/>
</dbReference>
<name>A0A4Y3WAR6_NITWI</name>
<dbReference type="InterPro" id="IPR012645">
    <property type="entry name" value="CHP02301"/>
</dbReference>
<evidence type="ECO:0000313" key="2">
    <source>
        <dbReference type="Proteomes" id="UP000318825"/>
    </source>
</evidence>
<reference evidence="1 2" key="1">
    <citation type="submission" date="2019-06" db="EMBL/GenBank/DDBJ databases">
        <title>Whole genome shotgun sequence of Nitrobacter winogradskyi NBRC 14297.</title>
        <authorList>
            <person name="Hosoyama A."/>
            <person name="Uohara A."/>
            <person name="Ohji S."/>
            <person name="Ichikawa N."/>
        </authorList>
    </citation>
    <scope>NUCLEOTIDE SEQUENCE [LARGE SCALE GENOMIC DNA]</scope>
    <source>
        <strain evidence="1 2">NBRC 14297</strain>
    </source>
</reference>
<evidence type="ECO:0000313" key="1">
    <source>
        <dbReference type="EMBL" id="GEC16112.1"/>
    </source>
</evidence>
<dbReference type="AlphaFoldDB" id="A0A4Y3WAR6"/>
<dbReference type="EMBL" id="BJNF01000053">
    <property type="protein sequence ID" value="GEC16112.1"/>
    <property type="molecule type" value="Genomic_DNA"/>
</dbReference>
<dbReference type="Proteomes" id="UP000318825">
    <property type="component" value="Unassembled WGS sequence"/>
</dbReference>
<protein>
    <submittedName>
        <fullName evidence="1">TIGR02301 family protein</fullName>
    </submittedName>
</protein>
<proteinExistence type="predicted"/>
<dbReference type="NCBIfam" id="TIGR02301">
    <property type="entry name" value="TIGR02301 family protein"/>
    <property type="match status" value="1"/>
</dbReference>
<gene>
    <name evidence="1" type="ORF">NWI01_20040</name>
</gene>
<comment type="caution">
    <text evidence="1">The sequence shown here is derived from an EMBL/GenBank/DDBJ whole genome shotgun (WGS) entry which is preliminary data.</text>
</comment>
<organism evidence="1 2">
    <name type="scientific">Nitrobacter winogradskyi</name>
    <name type="common">Nitrobacter agilis</name>
    <dbReference type="NCBI Taxonomy" id="913"/>
    <lineage>
        <taxon>Bacteria</taxon>
        <taxon>Pseudomonadati</taxon>
        <taxon>Pseudomonadota</taxon>
        <taxon>Alphaproteobacteria</taxon>
        <taxon>Hyphomicrobiales</taxon>
        <taxon>Nitrobacteraceae</taxon>
        <taxon>Nitrobacter</taxon>
    </lineage>
</organism>